<name>A0A976BFX8_9BURK</name>
<sequence>MRPALTLAAPSPHREPPIMKTLTFDIDSRQGKSQRAVAIRQLVVAGWTGRDVDAMEAHIRELEELGVKRPPYTPVFYRVAAERLGAAPEIQVSGAASSGEAEFLLVNDGGEILVGIASDHTDREAETYGITVSKQMCEKPCAQTLWKLAEVEGHWDQLVLRSYATIDGERVLYQQGAVTAMRSPADLLDRFAGHGGSFGAGSAMLCGTLPAIGGIRPAQRFEIELEDPVLGRTLRHAYAIATLPVEG</sequence>
<dbReference type="AlphaFoldDB" id="A0A976BFX8"/>
<reference evidence="1 2" key="1">
    <citation type="submission" date="2018-01" db="EMBL/GenBank/DDBJ databases">
        <authorList>
            <person name="Clerissi C."/>
        </authorList>
    </citation>
    <scope>NUCLEOTIDE SEQUENCE [LARGE SCALE GENOMIC DNA]</scope>
    <source>
        <strain evidence="1">Cupriavidus oxalaticus LMG 2235</strain>
        <plasmid evidence="2">co2235_mp</plasmid>
    </source>
</reference>
<protein>
    <recommendedName>
        <fullName evidence="3">DUF2848 domain-containing protein</fullName>
    </recommendedName>
</protein>
<evidence type="ECO:0000313" key="2">
    <source>
        <dbReference type="Proteomes" id="UP000256862"/>
    </source>
</evidence>
<evidence type="ECO:0000313" key="1">
    <source>
        <dbReference type="EMBL" id="SPC17624.1"/>
    </source>
</evidence>
<dbReference type="Pfam" id="PF11010">
    <property type="entry name" value="DUF2848"/>
    <property type="match status" value="1"/>
</dbReference>
<evidence type="ECO:0008006" key="3">
    <source>
        <dbReference type="Google" id="ProtNLM"/>
    </source>
</evidence>
<organism evidence="1 2">
    <name type="scientific">Cupriavidus oxalaticus</name>
    <dbReference type="NCBI Taxonomy" id="96344"/>
    <lineage>
        <taxon>Bacteria</taxon>
        <taxon>Pseudomonadati</taxon>
        <taxon>Pseudomonadota</taxon>
        <taxon>Betaproteobacteria</taxon>
        <taxon>Burkholderiales</taxon>
        <taxon>Burkholderiaceae</taxon>
        <taxon>Cupriavidus</taxon>
    </lineage>
</organism>
<dbReference type="InterPro" id="IPR036663">
    <property type="entry name" value="Fumarylacetoacetase_C_sf"/>
</dbReference>
<dbReference type="EMBL" id="OGUS01000132">
    <property type="protein sequence ID" value="SPC17624.1"/>
    <property type="molecule type" value="Genomic_DNA"/>
</dbReference>
<dbReference type="InterPro" id="IPR021269">
    <property type="entry name" value="DUF2848"/>
</dbReference>
<accession>A0A976BFX8</accession>
<geneLocation type="plasmid" evidence="2">
    <name>co2235_mp</name>
</geneLocation>
<gene>
    <name evidence="1" type="ORF">CO2235_MP10026</name>
</gene>
<dbReference type="SUPFAM" id="SSF56529">
    <property type="entry name" value="FAH"/>
    <property type="match status" value="1"/>
</dbReference>
<dbReference type="GO" id="GO:0003824">
    <property type="term" value="F:catalytic activity"/>
    <property type="evidence" value="ECO:0007669"/>
    <property type="project" value="InterPro"/>
</dbReference>
<dbReference type="Proteomes" id="UP000256862">
    <property type="component" value="Plasmid CO2235_mp"/>
</dbReference>
<comment type="caution">
    <text evidence="1">The sequence shown here is derived from an EMBL/GenBank/DDBJ whole genome shotgun (WGS) entry which is preliminary data.</text>
</comment>
<proteinExistence type="predicted"/>